<keyword evidence="4" id="KW-1185">Reference proteome</keyword>
<keyword evidence="2" id="KW-1133">Transmembrane helix</keyword>
<feature type="transmembrane region" description="Helical" evidence="2">
    <location>
        <begin position="88"/>
        <end position="120"/>
    </location>
</feature>
<comment type="caution">
    <text evidence="3">The sequence shown here is derived from an EMBL/GenBank/DDBJ whole genome shotgun (WGS) entry which is preliminary data.</text>
</comment>
<evidence type="ECO:0000256" key="2">
    <source>
        <dbReference type="SAM" id="Phobius"/>
    </source>
</evidence>
<dbReference type="OrthoDB" id="5428040at2759"/>
<feature type="region of interest" description="Disordered" evidence="1">
    <location>
        <begin position="1"/>
        <end position="32"/>
    </location>
</feature>
<keyword evidence="2" id="KW-0472">Membrane</keyword>
<evidence type="ECO:0000256" key="1">
    <source>
        <dbReference type="SAM" id="MobiDB-lite"/>
    </source>
</evidence>
<dbReference type="AlphaFoldDB" id="A0A8K0R6U4"/>
<accession>A0A8K0R6U4</accession>
<feature type="transmembrane region" description="Helical" evidence="2">
    <location>
        <begin position="650"/>
        <end position="672"/>
    </location>
</feature>
<organism evidence="3 4">
    <name type="scientific">Paraphoma chrysanthemicola</name>
    <dbReference type="NCBI Taxonomy" id="798071"/>
    <lineage>
        <taxon>Eukaryota</taxon>
        <taxon>Fungi</taxon>
        <taxon>Dikarya</taxon>
        <taxon>Ascomycota</taxon>
        <taxon>Pezizomycotina</taxon>
        <taxon>Dothideomycetes</taxon>
        <taxon>Pleosporomycetidae</taxon>
        <taxon>Pleosporales</taxon>
        <taxon>Pleosporineae</taxon>
        <taxon>Phaeosphaeriaceae</taxon>
        <taxon>Paraphoma</taxon>
    </lineage>
</organism>
<feature type="transmembrane region" description="Helical" evidence="2">
    <location>
        <begin position="160"/>
        <end position="185"/>
    </location>
</feature>
<evidence type="ECO:0000313" key="4">
    <source>
        <dbReference type="Proteomes" id="UP000813461"/>
    </source>
</evidence>
<gene>
    <name evidence="3" type="ORF">FB567DRAFT_522731</name>
</gene>
<feature type="compositionally biased region" description="Basic and acidic residues" evidence="1">
    <location>
        <begin position="1"/>
        <end position="11"/>
    </location>
</feature>
<sequence length="739" mass="81598">MAESQDIEKVPYESVQQNDHESSLTPPPTPKQRTKFEKLGLYNVSVLIIGTLVIFMAMGFLGFVWIVSVTTSTEGIPYLWYLIVWNDWTSRVVTLATMLVRLAVAAQLCVFAALMAALILERAGTSTEDLPLLSMIRCANTGPQALIWNIIHTIPKGIQLGYSFIIITTILNALALQFMSTLLLADFSSSWVLSSARTNVTDASSPNSVRDRVYPIQYAIEDLKESRGSGYTSITGSNSWQSGSSTFPSFAEYKKDPSAGAAFQDTGLTYRGFLPFNNASLRRSLMTYHGPVTVVDERVVCVKPQLGNLTLEVNWTRNVLSGDININNTHPDVFQAEENSSFNCPMPSLSTRRGNFWQLSLCELSIAGLKNSIRPVEINYDSQTGENITFETATVSTFGWLFLNVTTADGLNYTGGSSGDDSPETIRVPLSQIETPRGPWARANSTNVTIDASYCVMKPVTDVYIATIESTWDTTSGDGHLYWNASKYDTTEVRMMFNALGPAETATRKSGDAPGMLKNEDRGILGLTPVADWNATRAAVRYNTSYSESLSWMLMSLLKTSNSDNPQKDIAPGFLLIPDEEGSTIHRSLLWVALDILSNTRNPALALQSLLHCVMSNTYYDLYNSFDLKTNEPIYTEVESCYVPTQSKHFYVVLGLLGLHAVFILIALVLFLTRTEMSLLGNSWQAVAQVMSSDTAEAMHHGSTATDNEVIHAVRDQRIRLARSEQSGRLEAIAVSRRT</sequence>
<feature type="transmembrane region" description="Helical" evidence="2">
    <location>
        <begin position="41"/>
        <end position="68"/>
    </location>
</feature>
<dbReference type="Proteomes" id="UP000813461">
    <property type="component" value="Unassembled WGS sequence"/>
</dbReference>
<protein>
    <submittedName>
        <fullName evidence="3">Uncharacterized protein</fullName>
    </submittedName>
</protein>
<evidence type="ECO:0000313" key="3">
    <source>
        <dbReference type="EMBL" id="KAH7088979.1"/>
    </source>
</evidence>
<reference evidence="3" key="1">
    <citation type="journal article" date="2021" name="Nat. Commun.">
        <title>Genetic determinants of endophytism in the Arabidopsis root mycobiome.</title>
        <authorList>
            <person name="Mesny F."/>
            <person name="Miyauchi S."/>
            <person name="Thiergart T."/>
            <person name="Pickel B."/>
            <person name="Atanasova L."/>
            <person name="Karlsson M."/>
            <person name="Huettel B."/>
            <person name="Barry K.W."/>
            <person name="Haridas S."/>
            <person name="Chen C."/>
            <person name="Bauer D."/>
            <person name="Andreopoulos W."/>
            <person name="Pangilinan J."/>
            <person name="LaButti K."/>
            <person name="Riley R."/>
            <person name="Lipzen A."/>
            <person name="Clum A."/>
            <person name="Drula E."/>
            <person name="Henrissat B."/>
            <person name="Kohler A."/>
            <person name="Grigoriev I.V."/>
            <person name="Martin F.M."/>
            <person name="Hacquard S."/>
        </authorList>
    </citation>
    <scope>NUCLEOTIDE SEQUENCE</scope>
    <source>
        <strain evidence="3">MPI-SDFR-AT-0120</strain>
    </source>
</reference>
<name>A0A8K0R6U4_9PLEO</name>
<proteinExistence type="predicted"/>
<keyword evidence="2" id="KW-0812">Transmembrane</keyword>
<dbReference type="EMBL" id="JAGMVJ010000007">
    <property type="protein sequence ID" value="KAH7088979.1"/>
    <property type="molecule type" value="Genomic_DNA"/>
</dbReference>